<dbReference type="PROSITE" id="PS51257">
    <property type="entry name" value="PROKAR_LIPOPROTEIN"/>
    <property type="match status" value="1"/>
</dbReference>
<dbReference type="InterPro" id="IPR006311">
    <property type="entry name" value="TAT_signal"/>
</dbReference>
<dbReference type="CDD" id="cd02549">
    <property type="entry name" value="Peptidase_C39A"/>
    <property type="match status" value="1"/>
</dbReference>
<dbReference type="InterPro" id="IPR039563">
    <property type="entry name" value="Peptidase_C39_single_dom"/>
</dbReference>
<dbReference type="InterPro" id="IPR039564">
    <property type="entry name" value="Peptidase_C39-like"/>
</dbReference>
<protein>
    <submittedName>
        <fullName evidence="2">PA2778 family cysteine peptidase</fullName>
    </submittedName>
</protein>
<dbReference type="EMBL" id="JAMKFE010000006">
    <property type="protein sequence ID" value="MCM5680247.1"/>
    <property type="molecule type" value="Genomic_DNA"/>
</dbReference>
<comment type="caution">
    <text evidence="2">The sequence shown here is derived from an EMBL/GenBank/DDBJ whole genome shotgun (WGS) entry which is preliminary data.</text>
</comment>
<dbReference type="SUPFAM" id="SSF48452">
    <property type="entry name" value="TPR-like"/>
    <property type="match status" value="1"/>
</dbReference>
<name>A0ABT0YNF1_9BURK</name>
<dbReference type="NCBIfam" id="NF033920">
    <property type="entry name" value="C39_PA2778_fam"/>
    <property type="match status" value="1"/>
</dbReference>
<dbReference type="PROSITE" id="PS51318">
    <property type="entry name" value="TAT"/>
    <property type="match status" value="1"/>
</dbReference>
<reference evidence="2" key="1">
    <citation type="submission" date="2022-05" db="EMBL/GenBank/DDBJ databases">
        <title>Schlegelella sp. nov., isolated from mangrove soil.</title>
        <authorList>
            <person name="Liu Y."/>
            <person name="Ge X."/>
            <person name="Liu W."/>
        </authorList>
    </citation>
    <scope>NUCLEOTIDE SEQUENCE</scope>
    <source>
        <strain evidence="2">S2-27</strain>
    </source>
</reference>
<dbReference type="Gene3D" id="3.90.70.10">
    <property type="entry name" value="Cysteine proteinases"/>
    <property type="match status" value="1"/>
</dbReference>
<feature type="domain" description="Peptidase C39-like" evidence="1">
    <location>
        <begin position="52"/>
        <end position="163"/>
    </location>
</feature>
<keyword evidence="3" id="KW-1185">Reference proteome</keyword>
<dbReference type="Gene3D" id="1.25.40.10">
    <property type="entry name" value="Tetratricopeptide repeat domain"/>
    <property type="match status" value="1"/>
</dbReference>
<evidence type="ECO:0000313" key="3">
    <source>
        <dbReference type="Proteomes" id="UP001165541"/>
    </source>
</evidence>
<proteinExistence type="predicted"/>
<evidence type="ECO:0000259" key="1">
    <source>
        <dbReference type="Pfam" id="PF13529"/>
    </source>
</evidence>
<evidence type="ECO:0000313" key="2">
    <source>
        <dbReference type="EMBL" id="MCM5680247.1"/>
    </source>
</evidence>
<dbReference type="Pfam" id="PF13432">
    <property type="entry name" value="TPR_16"/>
    <property type="match status" value="1"/>
</dbReference>
<dbReference type="Proteomes" id="UP001165541">
    <property type="component" value="Unassembled WGS sequence"/>
</dbReference>
<sequence>MTNPPQRERRRLLAGVAAFGAVSLTGCATQTAELLDTRAVAAGLPRRVELAQVPFFPQDQRFLCGPESLAAVLQAAGVAATPPQLVPQVYLPGREGSLQAEMLAATRRQGGVAVMLPPQLEALCRELAAGTPVVILQNLGLAVSPVWHYAVAVGYDLDERTVLLRSGRERRMVMSLRTFEHTWARSAYWAFVAVAPGLVPVTAGEAEMTRALVAFERVAAPELASRAYTAAVQRWPANVTLLMGQGNTLYAAGRKREAAEVFEATARHHEHGAAWVNLGLVQLELGHLSQAEAAARRAVELGGNWSAQANKLLRKVEAAQQQTKP</sequence>
<gene>
    <name evidence="2" type="ORF">M8A51_11975</name>
</gene>
<dbReference type="InterPro" id="IPR011990">
    <property type="entry name" value="TPR-like_helical_dom_sf"/>
</dbReference>
<dbReference type="Pfam" id="PF13529">
    <property type="entry name" value="Peptidase_C39_2"/>
    <property type="match status" value="1"/>
</dbReference>
<organism evidence="2 3">
    <name type="scientific">Caldimonas mangrovi</name>
    <dbReference type="NCBI Taxonomy" id="2944811"/>
    <lineage>
        <taxon>Bacteria</taxon>
        <taxon>Pseudomonadati</taxon>
        <taxon>Pseudomonadota</taxon>
        <taxon>Betaproteobacteria</taxon>
        <taxon>Burkholderiales</taxon>
        <taxon>Sphaerotilaceae</taxon>
        <taxon>Caldimonas</taxon>
    </lineage>
</organism>
<accession>A0ABT0YNF1</accession>
<dbReference type="RefSeq" id="WP_251778694.1">
    <property type="nucleotide sequence ID" value="NZ_JAMKFE010000006.1"/>
</dbReference>